<reference evidence="2" key="1">
    <citation type="submission" date="2018-01" db="EMBL/GenBank/DDBJ databases">
        <title>An insight into the sialome of Amazonian anophelines.</title>
        <authorList>
            <person name="Ribeiro J.M."/>
            <person name="Scarpassa V."/>
            <person name="Calvo E."/>
        </authorList>
    </citation>
    <scope>NUCLEOTIDE SEQUENCE</scope>
    <source>
        <tissue evidence="2">Salivary glands</tissue>
    </source>
</reference>
<proteinExistence type="predicted"/>
<organism evidence="2">
    <name type="scientific">Anopheles braziliensis</name>
    <dbReference type="NCBI Taxonomy" id="58242"/>
    <lineage>
        <taxon>Eukaryota</taxon>
        <taxon>Metazoa</taxon>
        <taxon>Ecdysozoa</taxon>
        <taxon>Arthropoda</taxon>
        <taxon>Hexapoda</taxon>
        <taxon>Insecta</taxon>
        <taxon>Pterygota</taxon>
        <taxon>Neoptera</taxon>
        <taxon>Endopterygota</taxon>
        <taxon>Diptera</taxon>
        <taxon>Nematocera</taxon>
        <taxon>Culicoidea</taxon>
        <taxon>Culicidae</taxon>
        <taxon>Anophelinae</taxon>
        <taxon>Anopheles</taxon>
    </lineage>
</organism>
<feature type="signal peptide" evidence="1">
    <location>
        <begin position="1"/>
        <end position="21"/>
    </location>
</feature>
<dbReference type="AlphaFoldDB" id="A0A2M3ZWE1"/>
<evidence type="ECO:0000256" key="1">
    <source>
        <dbReference type="SAM" id="SignalP"/>
    </source>
</evidence>
<protein>
    <submittedName>
        <fullName evidence="2">Putative secreted peptide</fullName>
    </submittedName>
</protein>
<accession>A0A2M3ZWE1</accession>
<evidence type="ECO:0000313" key="2">
    <source>
        <dbReference type="EMBL" id="MBW32812.1"/>
    </source>
</evidence>
<keyword evidence="1" id="KW-0732">Signal</keyword>
<feature type="chain" id="PRO_5014960483" evidence="1">
    <location>
        <begin position="22"/>
        <end position="82"/>
    </location>
</feature>
<dbReference type="EMBL" id="GGFM01012061">
    <property type="protein sequence ID" value="MBW32812.1"/>
    <property type="molecule type" value="Transcribed_RNA"/>
</dbReference>
<name>A0A2M3ZWE1_9DIPT</name>
<sequence>MLLLIIVHCQGLCCVPKHVYARDAFHGFLVSSVSCYPGKKRQAAHEGIRCTSTHPLAHSHSPAVHQHMLLGHQTPNDGSWRL</sequence>